<dbReference type="EMBL" id="CP097899">
    <property type="protein sequence ID" value="URN94502.1"/>
    <property type="molecule type" value="Genomic_DNA"/>
</dbReference>
<evidence type="ECO:0000313" key="2">
    <source>
        <dbReference type="Proteomes" id="UP001056756"/>
    </source>
</evidence>
<reference evidence="1" key="1">
    <citation type="submission" date="2022-05" db="EMBL/GenBank/DDBJ databases">
        <title>Novel bacterial taxa in a minimal lignocellulolytic consortium and its capacity to transform plastics disclosed by genome-resolved metagenomics.</title>
        <authorList>
            <person name="Rodriguez C.A.D."/>
            <person name="Diaz-Garcia L."/>
            <person name="Herrera K."/>
            <person name="Tarazona N.A."/>
            <person name="Sproer C."/>
            <person name="Overmann J."/>
            <person name="Jimenez D.J."/>
        </authorList>
    </citation>
    <scope>NUCLEOTIDE SEQUENCE</scope>
    <source>
        <strain evidence="1">MAG5</strain>
    </source>
</reference>
<name>A0A9J6ZEC7_9BACL</name>
<accession>A0A9J6ZEC7</accession>
<protein>
    <submittedName>
        <fullName evidence="1">Uncharacterized protein</fullName>
    </submittedName>
</protein>
<organism evidence="1 2">
    <name type="scientific">Candidatus Pristimantibacillus lignocellulolyticus</name>
    <dbReference type="NCBI Taxonomy" id="2994561"/>
    <lineage>
        <taxon>Bacteria</taxon>
        <taxon>Bacillati</taxon>
        <taxon>Bacillota</taxon>
        <taxon>Bacilli</taxon>
        <taxon>Bacillales</taxon>
        <taxon>Paenibacillaceae</taxon>
        <taxon>Candidatus Pristimantibacillus</taxon>
    </lineage>
</organism>
<sequence length="171" mass="18346">MLSFRAATNITGYPSDKLSKGRGCILKSKLIKSICLLLTIALVIGCSKTVTLVSNDPPSAVGEADGQKIELIKGSYQWNNAIADAPSPDDLVKNTTVYVVKPNAELTLNFIGDKPDNVWAGLWKNQNNVELPVKGDAFVLPSEPGTYVLIVWGKWSGDDHGSYAAAIEIQG</sequence>
<dbReference type="Proteomes" id="UP001056756">
    <property type="component" value="Chromosome"/>
</dbReference>
<dbReference type="AlphaFoldDB" id="A0A9J6ZEC7"/>
<dbReference type="KEGG" id="plig:NAG76_22230"/>
<evidence type="ECO:0000313" key="1">
    <source>
        <dbReference type="EMBL" id="URN94502.1"/>
    </source>
</evidence>
<gene>
    <name evidence="1" type="ORF">NAG76_22230</name>
</gene>
<proteinExistence type="predicted"/>